<feature type="region of interest" description="Disordered" evidence="1">
    <location>
        <begin position="15"/>
        <end position="38"/>
    </location>
</feature>
<comment type="caution">
    <text evidence="2">The sequence shown here is derived from an EMBL/GenBank/DDBJ whole genome shotgun (WGS) entry which is preliminary data.</text>
</comment>
<sequence length="67" mass="6916">MNRLLHRFGVRSWDGSAGADLDGIDPRRQLPSPGTGADRRWAAIGRGTPDLASAAGSGGATSAEVVR</sequence>
<feature type="region of interest" description="Disordered" evidence="1">
    <location>
        <begin position="48"/>
        <end position="67"/>
    </location>
</feature>
<evidence type="ECO:0000313" key="3">
    <source>
        <dbReference type="Proteomes" id="UP000316331"/>
    </source>
</evidence>
<gene>
    <name evidence="2" type="ORF">FB390_3456</name>
</gene>
<name>A0A543FDJ6_9NOCA</name>
<dbReference type="RefSeq" id="WP_141809801.1">
    <property type="nucleotide sequence ID" value="NZ_VFPG01000001.1"/>
</dbReference>
<dbReference type="Proteomes" id="UP000316331">
    <property type="component" value="Unassembled WGS sequence"/>
</dbReference>
<evidence type="ECO:0000313" key="2">
    <source>
        <dbReference type="EMBL" id="TQM31786.1"/>
    </source>
</evidence>
<dbReference type="EMBL" id="VFPG01000001">
    <property type="protein sequence ID" value="TQM31786.1"/>
    <property type="molecule type" value="Genomic_DNA"/>
</dbReference>
<proteinExistence type="predicted"/>
<evidence type="ECO:0000256" key="1">
    <source>
        <dbReference type="SAM" id="MobiDB-lite"/>
    </source>
</evidence>
<organism evidence="2 3">
    <name type="scientific">Nocardia bhagyanarayanae</name>
    <dbReference type="NCBI Taxonomy" id="1215925"/>
    <lineage>
        <taxon>Bacteria</taxon>
        <taxon>Bacillati</taxon>
        <taxon>Actinomycetota</taxon>
        <taxon>Actinomycetes</taxon>
        <taxon>Mycobacteriales</taxon>
        <taxon>Nocardiaceae</taxon>
        <taxon>Nocardia</taxon>
    </lineage>
</organism>
<accession>A0A543FDJ6</accession>
<reference evidence="2 3" key="1">
    <citation type="submission" date="2019-06" db="EMBL/GenBank/DDBJ databases">
        <title>Sequencing the genomes of 1000 actinobacteria strains.</title>
        <authorList>
            <person name="Klenk H.-P."/>
        </authorList>
    </citation>
    <scope>NUCLEOTIDE SEQUENCE [LARGE SCALE GENOMIC DNA]</scope>
    <source>
        <strain evidence="2 3">DSM 103495</strain>
    </source>
</reference>
<keyword evidence="3" id="KW-1185">Reference proteome</keyword>
<dbReference type="OrthoDB" id="8672993at2"/>
<protein>
    <submittedName>
        <fullName evidence="2">Uncharacterized protein</fullName>
    </submittedName>
</protein>
<feature type="compositionally biased region" description="Low complexity" evidence="1">
    <location>
        <begin position="52"/>
        <end position="67"/>
    </location>
</feature>
<dbReference type="AlphaFoldDB" id="A0A543FDJ6"/>